<dbReference type="AlphaFoldDB" id="S7PX36"/>
<accession>S7PX36</accession>
<dbReference type="Proteomes" id="UP000030669">
    <property type="component" value="Unassembled WGS sequence"/>
</dbReference>
<dbReference type="EMBL" id="KB469308">
    <property type="protein sequence ID" value="EPQ52048.1"/>
    <property type="molecule type" value="Genomic_DNA"/>
</dbReference>
<sequence length="136" mass="15822">MSSDVPKSKSAVFSGYLMSPDKFKEFVYSLPVARPWEDEEYYGDPYEAIIGEYSYWRRHVDPKKKKYLPMIRARFAESGDEPGVTRDRITHLLFATRYVPYKGPSQMSVSHPNSLPLLTETERDRALFNVFKQTGE</sequence>
<reference evidence="1 2" key="1">
    <citation type="journal article" date="2012" name="Science">
        <title>The Paleozoic origin of enzymatic lignin decomposition reconstructed from 31 fungal genomes.</title>
        <authorList>
            <person name="Floudas D."/>
            <person name="Binder M."/>
            <person name="Riley R."/>
            <person name="Barry K."/>
            <person name="Blanchette R.A."/>
            <person name="Henrissat B."/>
            <person name="Martinez A.T."/>
            <person name="Otillar R."/>
            <person name="Spatafora J.W."/>
            <person name="Yadav J.S."/>
            <person name="Aerts A."/>
            <person name="Benoit I."/>
            <person name="Boyd A."/>
            <person name="Carlson A."/>
            <person name="Copeland A."/>
            <person name="Coutinho P.M."/>
            <person name="de Vries R.P."/>
            <person name="Ferreira P."/>
            <person name="Findley K."/>
            <person name="Foster B."/>
            <person name="Gaskell J."/>
            <person name="Glotzer D."/>
            <person name="Gorecki P."/>
            <person name="Heitman J."/>
            <person name="Hesse C."/>
            <person name="Hori C."/>
            <person name="Igarashi K."/>
            <person name="Jurgens J.A."/>
            <person name="Kallen N."/>
            <person name="Kersten P."/>
            <person name="Kohler A."/>
            <person name="Kuees U."/>
            <person name="Kumar T.K.A."/>
            <person name="Kuo A."/>
            <person name="LaButti K."/>
            <person name="Larrondo L.F."/>
            <person name="Lindquist E."/>
            <person name="Ling A."/>
            <person name="Lombard V."/>
            <person name="Lucas S."/>
            <person name="Lundell T."/>
            <person name="Martin R."/>
            <person name="McLaughlin D.J."/>
            <person name="Morgenstern I."/>
            <person name="Morin E."/>
            <person name="Murat C."/>
            <person name="Nagy L.G."/>
            <person name="Nolan M."/>
            <person name="Ohm R.A."/>
            <person name="Patyshakuliyeva A."/>
            <person name="Rokas A."/>
            <person name="Ruiz-Duenas F.J."/>
            <person name="Sabat G."/>
            <person name="Salamov A."/>
            <person name="Samejima M."/>
            <person name="Schmutz J."/>
            <person name="Slot J.C."/>
            <person name="St John F."/>
            <person name="Stenlid J."/>
            <person name="Sun H."/>
            <person name="Sun S."/>
            <person name="Syed K."/>
            <person name="Tsang A."/>
            <person name="Wiebenga A."/>
            <person name="Young D."/>
            <person name="Pisabarro A."/>
            <person name="Eastwood D.C."/>
            <person name="Martin F."/>
            <person name="Cullen D."/>
            <person name="Grigoriev I.V."/>
            <person name="Hibbett D.S."/>
        </authorList>
    </citation>
    <scope>NUCLEOTIDE SEQUENCE [LARGE SCALE GENOMIC DNA]</scope>
    <source>
        <strain evidence="1 2">ATCC 11539</strain>
    </source>
</reference>
<keyword evidence="2" id="KW-1185">Reference proteome</keyword>
<evidence type="ECO:0000313" key="1">
    <source>
        <dbReference type="EMBL" id="EPQ52048.1"/>
    </source>
</evidence>
<proteinExistence type="predicted"/>
<evidence type="ECO:0000313" key="2">
    <source>
        <dbReference type="Proteomes" id="UP000030669"/>
    </source>
</evidence>
<dbReference type="RefSeq" id="XP_007869248.1">
    <property type="nucleotide sequence ID" value="XM_007871057.1"/>
</dbReference>
<gene>
    <name evidence="1" type="ORF">GLOTRDRAFT_132170</name>
</gene>
<dbReference type="KEGG" id="gtr:GLOTRDRAFT_132170"/>
<dbReference type="HOGENOM" id="CLU_1875657_0_0_1"/>
<organism evidence="1 2">
    <name type="scientific">Gloeophyllum trabeum (strain ATCC 11539 / FP-39264 / Madison 617)</name>
    <name type="common">Brown rot fungus</name>
    <dbReference type="NCBI Taxonomy" id="670483"/>
    <lineage>
        <taxon>Eukaryota</taxon>
        <taxon>Fungi</taxon>
        <taxon>Dikarya</taxon>
        <taxon>Basidiomycota</taxon>
        <taxon>Agaricomycotina</taxon>
        <taxon>Agaricomycetes</taxon>
        <taxon>Gloeophyllales</taxon>
        <taxon>Gloeophyllaceae</taxon>
        <taxon>Gloeophyllum</taxon>
    </lineage>
</organism>
<dbReference type="OrthoDB" id="3057416at2759"/>
<protein>
    <submittedName>
        <fullName evidence="1">Uncharacterized protein</fullName>
    </submittedName>
</protein>
<name>S7PX36_GLOTA</name>
<dbReference type="GeneID" id="19302443"/>